<dbReference type="EMBL" id="PYTT01000127">
    <property type="protein sequence ID" value="RNL00037.1"/>
    <property type="molecule type" value="Genomic_DNA"/>
</dbReference>
<dbReference type="KEGG" id="xva:C7V42_17225"/>
<comment type="caution">
    <text evidence="1">The sequence shown here is derived from an EMBL/GenBank/DDBJ whole genome shotgun (WGS) entry which is preliminary data.</text>
</comment>
<dbReference type="Proteomes" id="UP000284283">
    <property type="component" value="Unassembled WGS sequence"/>
</dbReference>
<dbReference type="AlphaFoldDB" id="A0AAE8JVH7"/>
<organism evidence="1 2">
    <name type="scientific">Xanthomonas vasicola pv. vasculorum</name>
    <dbReference type="NCBI Taxonomy" id="325776"/>
    <lineage>
        <taxon>Bacteria</taxon>
        <taxon>Pseudomonadati</taxon>
        <taxon>Pseudomonadota</taxon>
        <taxon>Gammaproteobacteria</taxon>
        <taxon>Lysobacterales</taxon>
        <taxon>Lysobacteraceae</taxon>
        <taxon>Xanthomonas</taxon>
    </lineage>
</organism>
<name>A0AAE8JVH7_XANVA</name>
<accession>A0AAE8JVH7</accession>
<sequence>MSTALLHITASIHHSTACNKPRAMLSSYDSRFPIPDSRFPIPDSSDTSSTTHPVTHITCNRLQTFREGMSTTFVAILSFSPAAATGTT</sequence>
<gene>
    <name evidence="1" type="ORF">C9386_15235</name>
</gene>
<protein>
    <submittedName>
        <fullName evidence="1">Uncharacterized protein</fullName>
    </submittedName>
</protein>
<reference evidence="1 2" key="1">
    <citation type="submission" date="2018-03" db="EMBL/GenBank/DDBJ databases">
        <authorList>
            <person name="Wu G."/>
        </authorList>
    </citation>
    <scope>NUCLEOTIDE SEQUENCE [LARGE SCALE GENOMIC DNA]</scope>
    <source>
        <strain evidence="1 2">SAM-118</strain>
    </source>
</reference>
<proteinExistence type="predicted"/>
<evidence type="ECO:0000313" key="1">
    <source>
        <dbReference type="EMBL" id="RNL00037.1"/>
    </source>
</evidence>
<evidence type="ECO:0000313" key="2">
    <source>
        <dbReference type="Proteomes" id="UP000284283"/>
    </source>
</evidence>